<dbReference type="STRING" id="937777.Deipe_1531"/>
<feature type="region of interest" description="Disordered" evidence="1">
    <location>
        <begin position="1"/>
        <end position="27"/>
    </location>
</feature>
<accession>L0A1M3</accession>
<evidence type="ECO:0000256" key="1">
    <source>
        <dbReference type="SAM" id="MobiDB-lite"/>
    </source>
</evidence>
<proteinExistence type="predicted"/>
<reference evidence="3" key="1">
    <citation type="submission" date="2012-03" db="EMBL/GenBank/DDBJ databases">
        <title>Complete sequence of chromosome of Deinococcus peraridilitoris DSM 19664.</title>
        <authorList>
            <person name="Lucas S."/>
            <person name="Copeland A."/>
            <person name="Lapidus A."/>
            <person name="Glavina del Rio T."/>
            <person name="Dalin E."/>
            <person name="Tice H."/>
            <person name="Bruce D."/>
            <person name="Goodwin L."/>
            <person name="Pitluck S."/>
            <person name="Peters L."/>
            <person name="Mikhailova N."/>
            <person name="Lu M."/>
            <person name="Kyrpides N."/>
            <person name="Mavromatis K."/>
            <person name="Ivanova N."/>
            <person name="Brettin T."/>
            <person name="Detter J.C."/>
            <person name="Han C."/>
            <person name="Larimer F."/>
            <person name="Land M."/>
            <person name="Hauser L."/>
            <person name="Markowitz V."/>
            <person name="Cheng J.-F."/>
            <person name="Hugenholtz P."/>
            <person name="Woyke T."/>
            <person name="Wu D."/>
            <person name="Pukall R."/>
            <person name="Steenblock K."/>
            <person name="Brambilla E."/>
            <person name="Klenk H.-P."/>
            <person name="Eisen J.A."/>
        </authorList>
    </citation>
    <scope>NUCLEOTIDE SEQUENCE [LARGE SCALE GENOMIC DNA]</scope>
    <source>
        <strain evidence="3">DSM 19664 / LMG 22246 / CIP 109416 / KR-200</strain>
    </source>
</reference>
<gene>
    <name evidence="2" type="ordered locus">Deipe_1531</name>
</gene>
<dbReference type="RefSeq" id="WP_015235380.1">
    <property type="nucleotide sequence ID" value="NC_019793.1"/>
</dbReference>
<name>L0A1M3_DEIPD</name>
<dbReference type="Proteomes" id="UP000010467">
    <property type="component" value="Chromosome"/>
</dbReference>
<keyword evidence="3" id="KW-1185">Reference proteome</keyword>
<evidence type="ECO:0000313" key="2">
    <source>
        <dbReference type="EMBL" id="AFZ67072.1"/>
    </source>
</evidence>
<dbReference type="KEGG" id="dpd:Deipe_1531"/>
<dbReference type="PATRIC" id="fig|937777.3.peg.1533"/>
<evidence type="ECO:0000313" key="3">
    <source>
        <dbReference type="Proteomes" id="UP000010467"/>
    </source>
</evidence>
<dbReference type="HOGENOM" id="CLU_2786987_0_0_0"/>
<sequence>MTKEQEPATPAKSSETSAPSAKGKITELDTGGVLLEVKEGGNTWRVTAKNEEAARAYLAEDPDACKVK</sequence>
<organism evidence="2 3">
    <name type="scientific">Deinococcus peraridilitoris (strain DSM 19664 / LMG 22246 / CIP 109416 / KR-200)</name>
    <dbReference type="NCBI Taxonomy" id="937777"/>
    <lineage>
        <taxon>Bacteria</taxon>
        <taxon>Thermotogati</taxon>
        <taxon>Deinococcota</taxon>
        <taxon>Deinococci</taxon>
        <taxon>Deinococcales</taxon>
        <taxon>Deinococcaceae</taxon>
        <taxon>Deinococcus</taxon>
    </lineage>
</organism>
<dbReference type="AlphaFoldDB" id="L0A1M3"/>
<protein>
    <submittedName>
        <fullName evidence="2">Uncharacterized protein</fullName>
    </submittedName>
</protein>
<dbReference type="EMBL" id="CP003382">
    <property type="protein sequence ID" value="AFZ67072.1"/>
    <property type="molecule type" value="Genomic_DNA"/>
</dbReference>